<dbReference type="AlphaFoldDB" id="A0A1L7WN73"/>
<sequence length="262" mass="28496">MPSLTLDTSTSPNSTSDGRTQSQNPSSSRSASPVQAPPYSPITPTLSNARPVFTHKSQPPTVAIPPPPPIEIDFNTNPDVLALKATMSILQQQKRTAERDIKALSDTKERALRDPDAFTTALKEGRIGVRGDELLNPTGVDSDEDEEMEDAEGIASAEEGKQVVARVKDGEKWNPLPTSQNVVRMPPVNWEQYGVVGDALDKMHRDQVARPPQGVPQKMGPDGQFRAGPSETQRKEYPGVAAPYNPLKDKIEKVNSKKGGKR</sequence>
<evidence type="ECO:0000256" key="2">
    <source>
        <dbReference type="SAM" id="MobiDB-lite"/>
    </source>
</evidence>
<evidence type="ECO:0000313" key="4">
    <source>
        <dbReference type="Proteomes" id="UP000184330"/>
    </source>
</evidence>
<evidence type="ECO:0000256" key="1">
    <source>
        <dbReference type="SAM" id="Coils"/>
    </source>
</evidence>
<feature type="compositionally biased region" description="Acidic residues" evidence="2">
    <location>
        <begin position="141"/>
        <end position="152"/>
    </location>
</feature>
<feature type="region of interest" description="Disordered" evidence="2">
    <location>
        <begin position="129"/>
        <end position="160"/>
    </location>
</feature>
<reference evidence="3 4" key="1">
    <citation type="submission" date="2016-03" db="EMBL/GenBank/DDBJ databases">
        <authorList>
            <person name="Ploux O."/>
        </authorList>
    </citation>
    <scope>NUCLEOTIDE SEQUENCE [LARGE SCALE GENOMIC DNA]</scope>
    <source>
        <strain evidence="3 4">UAMH 11012</strain>
    </source>
</reference>
<protein>
    <submittedName>
        <fullName evidence="3">Uncharacterized protein</fullName>
    </submittedName>
</protein>
<feature type="compositionally biased region" description="Low complexity" evidence="2">
    <location>
        <begin position="21"/>
        <end position="34"/>
    </location>
</feature>
<proteinExistence type="predicted"/>
<dbReference type="PANTHER" id="PTHR22705:SF0">
    <property type="entry name" value="ZZ-TYPE ZINC FINGER-CONTAINING PROTEIN 3"/>
    <property type="match status" value="1"/>
</dbReference>
<feature type="region of interest" description="Disordered" evidence="2">
    <location>
        <begin position="204"/>
        <end position="262"/>
    </location>
</feature>
<gene>
    <name evidence="3" type="ORF">PAC_04086</name>
</gene>
<feature type="region of interest" description="Disordered" evidence="2">
    <location>
        <begin position="1"/>
        <end position="71"/>
    </location>
</feature>
<feature type="compositionally biased region" description="Polar residues" evidence="2">
    <location>
        <begin position="1"/>
        <end position="20"/>
    </location>
</feature>
<feature type="coiled-coil region" evidence="1">
    <location>
        <begin position="80"/>
        <end position="114"/>
    </location>
</feature>
<name>A0A1L7WN73_9HELO</name>
<dbReference type="InterPro" id="IPR037830">
    <property type="entry name" value="ZZZ3"/>
</dbReference>
<evidence type="ECO:0000313" key="3">
    <source>
        <dbReference type="EMBL" id="CZR54203.1"/>
    </source>
</evidence>
<dbReference type="Proteomes" id="UP000184330">
    <property type="component" value="Unassembled WGS sequence"/>
</dbReference>
<keyword evidence="1" id="KW-0175">Coiled coil</keyword>
<organism evidence="3 4">
    <name type="scientific">Phialocephala subalpina</name>
    <dbReference type="NCBI Taxonomy" id="576137"/>
    <lineage>
        <taxon>Eukaryota</taxon>
        <taxon>Fungi</taxon>
        <taxon>Dikarya</taxon>
        <taxon>Ascomycota</taxon>
        <taxon>Pezizomycotina</taxon>
        <taxon>Leotiomycetes</taxon>
        <taxon>Helotiales</taxon>
        <taxon>Mollisiaceae</taxon>
        <taxon>Phialocephala</taxon>
        <taxon>Phialocephala fortinii species complex</taxon>
    </lineage>
</organism>
<accession>A0A1L7WN73</accession>
<dbReference type="EMBL" id="FJOG01000004">
    <property type="protein sequence ID" value="CZR54203.1"/>
    <property type="molecule type" value="Genomic_DNA"/>
</dbReference>
<keyword evidence="4" id="KW-1185">Reference proteome</keyword>
<dbReference type="OrthoDB" id="20473at2759"/>
<dbReference type="PANTHER" id="PTHR22705">
    <property type="entry name" value="ZINC FINGER, ZZ DOMAIN CONTAINING 3"/>
    <property type="match status" value="1"/>
</dbReference>